<dbReference type="InterPro" id="IPR024752">
    <property type="entry name" value="Myb/SANT-like_dom"/>
</dbReference>
<dbReference type="PANTHER" id="PTHR47584:SF19">
    <property type="entry name" value="L10-INTERACTING MYB DOMAIN-CONTAINING PROTEIN-LIKE"/>
    <property type="match status" value="1"/>
</dbReference>
<name>A0ABQ7VAS9_SOLTU</name>
<accession>A0ABQ7VAS9</accession>
<evidence type="ECO:0000313" key="4">
    <source>
        <dbReference type="EMBL" id="KAH0761189.1"/>
    </source>
</evidence>
<evidence type="ECO:0000313" key="5">
    <source>
        <dbReference type="Proteomes" id="UP000826656"/>
    </source>
</evidence>
<evidence type="ECO:0000256" key="1">
    <source>
        <dbReference type="SAM" id="Coils"/>
    </source>
</evidence>
<keyword evidence="1" id="KW-0175">Coiled coil</keyword>
<feature type="coiled-coil region" evidence="1">
    <location>
        <begin position="230"/>
        <end position="258"/>
    </location>
</feature>
<feature type="region of interest" description="Disordered" evidence="2">
    <location>
        <begin position="182"/>
        <end position="217"/>
    </location>
</feature>
<protein>
    <recommendedName>
        <fullName evidence="3">Myb/SANT-like domain-containing protein</fullName>
    </recommendedName>
</protein>
<keyword evidence="5" id="KW-1185">Reference proteome</keyword>
<organism evidence="4 5">
    <name type="scientific">Solanum tuberosum</name>
    <name type="common">Potato</name>
    <dbReference type="NCBI Taxonomy" id="4113"/>
    <lineage>
        <taxon>Eukaryota</taxon>
        <taxon>Viridiplantae</taxon>
        <taxon>Streptophyta</taxon>
        <taxon>Embryophyta</taxon>
        <taxon>Tracheophyta</taxon>
        <taxon>Spermatophyta</taxon>
        <taxon>Magnoliopsida</taxon>
        <taxon>eudicotyledons</taxon>
        <taxon>Gunneridae</taxon>
        <taxon>Pentapetalae</taxon>
        <taxon>asterids</taxon>
        <taxon>lamiids</taxon>
        <taxon>Solanales</taxon>
        <taxon>Solanaceae</taxon>
        <taxon>Solanoideae</taxon>
        <taxon>Solaneae</taxon>
        <taxon>Solanum</taxon>
    </lineage>
</organism>
<reference evidence="4 5" key="1">
    <citation type="journal article" date="2021" name="bioRxiv">
        <title>Chromosome-scale and haplotype-resolved genome assembly of a tetraploid potato cultivar.</title>
        <authorList>
            <person name="Sun H."/>
            <person name="Jiao W.-B."/>
            <person name="Krause K."/>
            <person name="Campoy J.A."/>
            <person name="Goel M."/>
            <person name="Folz-Donahue K."/>
            <person name="Kukat C."/>
            <person name="Huettel B."/>
            <person name="Schneeberger K."/>
        </authorList>
    </citation>
    <scope>NUCLEOTIDE SEQUENCE [LARGE SCALE GENOMIC DNA]</scope>
    <source>
        <strain evidence="4">SolTubOtavaFocal</strain>
        <tissue evidence="4">Leaves</tissue>
    </source>
</reference>
<gene>
    <name evidence="4" type="ORF">KY290_017262</name>
</gene>
<dbReference type="Proteomes" id="UP000826656">
    <property type="component" value="Unassembled WGS sequence"/>
</dbReference>
<dbReference type="InterPro" id="IPR045026">
    <property type="entry name" value="LIMYB"/>
</dbReference>
<comment type="caution">
    <text evidence="4">The sequence shown here is derived from an EMBL/GenBank/DDBJ whole genome shotgun (WGS) entry which is preliminary data.</text>
</comment>
<dbReference type="PANTHER" id="PTHR47584">
    <property type="match status" value="1"/>
</dbReference>
<feature type="domain" description="Myb/SANT-like" evidence="3">
    <location>
        <begin position="11"/>
        <end position="108"/>
    </location>
</feature>
<feature type="compositionally biased region" description="Polar residues" evidence="2">
    <location>
        <begin position="182"/>
        <end position="197"/>
    </location>
</feature>
<proteinExistence type="predicted"/>
<sequence>MNKSRGSAADKWSDEETSILISVLHDDARKSGFKGYAISGPRLIEVRNEFFEKIGNRDKFDDEQIKSKIQRLRKDTKTFKDLLSSCSGYGWDPTTNTITCPSDIWSEHVAQKKKKKIYISKYRYYGLKDYDTLDEIFGNSFATGDHVMYSTNPNLPPKSNEVIVEEHKPSDGDDEPVATENTCLPMSQNTGSGSASVKRTLEPSEGGTSMRRKKGRATTLNHSHDYFREHLEWKRNKAEAKERRKHEEEQARAAKESEIDVYSEAAVTAHLQFILEKHDLVNKSFSPAVPYLLNPSFRKIFVHMTEKNQVEVLISRSTFEELRHIEGYS</sequence>
<dbReference type="Pfam" id="PF12776">
    <property type="entry name" value="Myb_DNA-bind_3"/>
    <property type="match status" value="1"/>
</dbReference>
<evidence type="ECO:0000256" key="2">
    <source>
        <dbReference type="SAM" id="MobiDB-lite"/>
    </source>
</evidence>
<dbReference type="EMBL" id="JAIVGD010000013">
    <property type="protein sequence ID" value="KAH0761189.1"/>
    <property type="molecule type" value="Genomic_DNA"/>
</dbReference>
<evidence type="ECO:0000259" key="3">
    <source>
        <dbReference type="Pfam" id="PF12776"/>
    </source>
</evidence>